<evidence type="ECO:0000313" key="5">
    <source>
        <dbReference type="Proteomes" id="UP000179627"/>
    </source>
</evidence>
<dbReference type="SUPFAM" id="SSF49299">
    <property type="entry name" value="PKD domain"/>
    <property type="match status" value="1"/>
</dbReference>
<evidence type="ECO:0000256" key="1">
    <source>
        <dbReference type="SAM" id="MobiDB-lite"/>
    </source>
</evidence>
<dbReference type="OrthoDB" id="5192284at2"/>
<comment type="caution">
    <text evidence="4">The sequence shown here is derived from an EMBL/GenBank/DDBJ whole genome shotgun (WGS) entry which is preliminary data.</text>
</comment>
<proteinExistence type="predicted"/>
<dbReference type="AlphaFoldDB" id="A0A1S1QN98"/>
<protein>
    <submittedName>
        <fullName evidence="4">PKD domain-containing protein</fullName>
    </submittedName>
</protein>
<dbReference type="Gene3D" id="2.60.40.10">
    <property type="entry name" value="Immunoglobulins"/>
    <property type="match status" value="1"/>
</dbReference>
<dbReference type="EMBL" id="MBLM01000123">
    <property type="protein sequence ID" value="OHV35059.1"/>
    <property type="molecule type" value="Genomic_DNA"/>
</dbReference>
<sequence>MSRRRPARAAAVALTAVALTAAGLTPAVVGPGSGPGLLPGLAARPAAAAPQPPSQTGCASAHWGSCDTRATDRGYQYRYHNGLLEQVPIDSGGGGGGAGCGDDCPPDPDALCELLTGVGAAPEMTEAERAEYDALVAECGPVLYDPDGIAVDDLAAQFADYLREELLPTPGVVIQPVGNSFANLPSIMHTAVPAAFTFDVAEPVLATISAAPHYAWRFGDGESGPDAPGRPYDPTISPRDHPDAYVAHSYRRPGTYQVTLTVTWNGYFTVPGVGQAFPLDDVVLTATETITVEEAGGVLVGND</sequence>
<dbReference type="InterPro" id="IPR000601">
    <property type="entry name" value="PKD_dom"/>
</dbReference>
<feature type="chain" id="PRO_5039411937" evidence="2">
    <location>
        <begin position="22"/>
        <end position="303"/>
    </location>
</feature>
<accession>A0A1S1QN98</accession>
<dbReference type="CDD" id="cd00146">
    <property type="entry name" value="PKD"/>
    <property type="match status" value="1"/>
</dbReference>
<dbReference type="Proteomes" id="UP000179627">
    <property type="component" value="Unassembled WGS sequence"/>
</dbReference>
<evidence type="ECO:0000259" key="3">
    <source>
        <dbReference type="PROSITE" id="PS50093"/>
    </source>
</evidence>
<reference evidence="5" key="1">
    <citation type="submission" date="2016-07" db="EMBL/GenBank/DDBJ databases">
        <title>Sequence Frankia sp. strain CcI1.17.</title>
        <authorList>
            <person name="Ghodhbane-Gtari F."/>
            <person name="Swanson E."/>
            <person name="Gueddou A."/>
            <person name="Morris K."/>
            <person name="Hezbri K."/>
            <person name="Ktari A."/>
            <person name="Nouioui I."/>
            <person name="Abebe-Akele F."/>
            <person name="Simpson S."/>
            <person name="Thomas K."/>
            <person name="Gtari M."/>
            <person name="Tisa L.S."/>
            <person name="Hurst S."/>
        </authorList>
    </citation>
    <scope>NUCLEOTIDE SEQUENCE [LARGE SCALE GENOMIC DNA]</scope>
    <source>
        <strain evidence="5">Cc1.17</strain>
    </source>
</reference>
<dbReference type="PROSITE" id="PS50093">
    <property type="entry name" value="PKD"/>
    <property type="match status" value="1"/>
</dbReference>
<dbReference type="Pfam" id="PF00801">
    <property type="entry name" value="PKD"/>
    <property type="match status" value="1"/>
</dbReference>
<keyword evidence="5" id="KW-1185">Reference proteome</keyword>
<feature type="region of interest" description="Disordered" evidence="1">
    <location>
        <begin position="219"/>
        <end position="238"/>
    </location>
</feature>
<dbReference type="InterPro" id="IPR035986">
    <property type="entry name" value="PKD_dom_sf"/>
</dbReference>
<feature type="domain" description="PKD" evidence="3">
    <location>
        <begin position="214"/>
        <end position="263"/>
    </location>
</feature>
<dbReference type="GO" id="GO:0005975">
    <property type="term" value="P:carbohydrate metabolic process"/>
    <property type="evidence" value="ECO:0007669"/>
    <property type="project" value="UniProtKB-ARBA"/>
</dbReference>
<evidence type="ECO:0000313" key="4">
    <source>
        <dbReference type="EMBL" id="OHV35059.1"/>
    </source>
</evidence>
<keyword evidence="2" id="KW-0732">Signal</keyword>
<dbReference type="RefSeq" id="WP_071085725.1">
    <property type="nucleotide sequence ID" value="NZ_MBLM01000123.1"/>
</dbReference>
<name>A0A1S1QN98_9ACTN</name>
<evidence type="ECO:0000256" key="2">
    <source>
        <dbReference type="SAM" id="SignalP"/>
    </source>
</evidence>
<dbReference type="InterPro" id="IPR013783">
    <property type="entry name" value="Ig-like_fold"/>
</dbReference>
<feature type="signal peptide" evidence="2">
    <location>
        <begin position="1"/>
        <end position="21"/>
    </location>
</feature>
<gene>
    <name evidence="4" type="ORF">CC117_19910</name>
</gene>
<organism evidence="4 5">
    <name type="scientific">Parafrankia colletiae</name>
    <dbReference type="NCBI Taxonomy" id="573497"/>
    <lineage>
        <taxon>Bacteria</taxon>
        <taxon>Bacillati</taxon>
        <taxon>Actinomycetota</taxon>
        <taxon>Actinomycetes</taxon>
        <taxon>Frankiales</taxon>
        <taxon>Frankiaceae</taxon>
        <taxon>Parafrankia</taxon>
    </lineage>
</organism>